<evidence type="ECO:0000259" key="8">
    <source>
        <dbReference type="PROSITE" id="PS51164"/>
    </source>
</evidence>
<evidence type="ECO:0000256" key="3">
    <source>
        <dbReference type="ARBA" id="ARBA00022801"/>
    </source>
</evidence>
<evidence type="ECO:0000313" key="9">
    <source>
        <dbReference type="EMBL" id="CCA70058.1"/>
    </source>
</evidence>
<dbReference type="SMART" id="SM00731">
    <property type="entry name" value="SprT"/>
    <property type="match status" value="1"/>
</dbReference>
<evidence type="ECO:0000256" key="4">
    <source>
        <dbReference type="ARBA" id="ARBA00023277"/>
    </source>
</evidence>
<dbReference type="Pfam" id="PF00331">
    <property type="entry name" value="Glyco_hydro_10"/>
    <property type="match status" value="1"/>
</dbReference>
<evidence type="ECO:0000313" key="10">
    <source>
        <dbReference type="Proteomes" id="UP000007148"/>
    </source>
</evidence>
<feature type="region of interest" description="Disordered" evidence="6">
    <location>
        <begin position="222"/>
        <end position="241"/>
    </location>
</feature>
<dbReference type="PROSITE" id="PS51164">
    <property type="entry name" value="CBM1_2"/>
    <property type="match status" value="1"/>
</dbReference>
<feature type="chain" id="PRO_5003468447" evidence="7">
    <location>
        <begin position="23"/>
        <end position="575"/>
    </location>
</feature>
<dbReference type="GO" id="GO:0030248">
    <property type="term" value="F:cellulose binding"/>
    <property type="evidence" value="ECO:0007669"/>
    <property type="project" value="InterPro"/>
</dbReference>
<dbReference type="GO" id="GO:0006950">
    <property type="term" value="P:response to stress"/>
    <property type="evidence" value="ECO:0007669"/>
    <property type="project" value="UniProtKB-ARBA"/>
</dbReference>
<dbReference type="SUPFAM" id="SSF57180">
    <property type="entry name" value="Cellulose-binding domain"/>
    <property type="match status" value="1"/>
</dbReference>
<dbReference type="Proteomes" id="UP000007148">
    <property type="component" value="Unassembled WGS sequence"/>
</dbReference>
<dbReference type="InterPro" id="IPR017853">
    <property type="entry name" value="GH"/>
</dbReference>
<keyword evidence="5" id="KW-0624">Polysaccharide degradation</keyword>
<dbReference type="GO" id="GO:0005634">
    <property type="term" value="C:nucleus"/>
    <property type="evidence" value="ECO:0007669"/>
    <property type="project" value="TreeGrafter"/>
</dbReference>
<feature type="compositionally biased region" description="Low complexity" evidence="6">
    <location>
        <begin position="63"/>
        <end position="93"/>
    </location>
</feature>
<dbReference type="Pfam" id="PF10263">
    <property type="entry name" value="SprT-like"/>
    <property type="match status" value="1"/>
</dbReference>
<dbReference type="HOGENOM" id="CLU_474158_0_0_1"/>
<keyword evidence="9" id="KW-0326">Glycosidase</keyword>
<proteinExistence type="inferred from homology"/>
<feature type="domain" description="CBM1" evidence="8">
    <location>
        <begin position="25"/>
        <end position="61"/>
    </location>
</feature>
<keyword evidence="3 9" id="KW-0378">Hydrolase</keyword>
<dbReference type="EMBL" id="CAFZ01000071">
    <property type="protein sequence ID" value="CCA70058.1"/>
    <property type="molecule type" value="Genomic_DNA"/>
</dbReference>
<reference evidence="9 10" key="1">
    <citation type="journal article" date="2011" name="PLoS Pathog.">
        <title>Endophytic Life Strategies Decoded by Genome and Transcriptome Analyses of the Mutualistic Root Symbiont Piriformospora indica.</title>
        <authorList>
            <person name="Zuccaro A."/>
            <person name="Lahrmann U."/>
            <person name="Guldener U."/>
            <person name="Langen G."/>
            <person name="Pfiffi S."/>
            <person name="Biedenkopf D."/>
            <person name="Wong P."/>
            <person name="Samans B."/>
            <person name="Grimm C."/>
            <person name="Basiewicz M."/>
            <person name="Murat C."/>
            <person name="Martin F."/>
            <person name="Kogel K.H."/>
        </authorList>
    </citation>
    <scope>NUCLEOTIDE SEQUENCE [LARGE SCALE GENOMIC DNA]</scope>
    <source>
        <strain evidence="9 10">DSM 11827</strain>
    </source>
</reference>
<dbReference type="eggNOG" id="KOG3854">
    <property type="taxonomic scope" value="Eukaryota"/>
</dbReference>
<protein>
    <submittedName>
        <fullName evidence="9">Related to endo-1,4-beta-xylanase</fullName>
    </submittedName>
</protein>
<dbReference type="Gene3D" id="3.20.20.80">
    <property type="entry name" value="Glycosidases"/>
    <property type="match status" value="1"/>
</dbReference>
<dbReference type="AlphaFoldDB" id="G4TFG5"/>
<evidence type="ECO:0000256" key="2">
    <source>
        <dbReference type="ARBA" id="ARBA00022729"/>
    </source>
</evidence>
<evidence type="ECO:0000256" key="1">
    <source>
        <dbReference type="ARBA" id="ARBA00007495"/>
    </source>
</evidence>
<accession>G4TFG5</accession>
<comment type="caution">
    <text evidence="9">The sequence shown here is derived from an EMBL/GenBank/DDBJ whole genome shotgun (WGS) entry which is preliminary data.</text>
</comment>
<gene>
    <name evidence="9" type="ORF">PIIN_03998</name>
</gene>
<dbReference type="InterPro" id="IPR000254">
    <property type="entry name" value="CBD"/>
</dbReference>
<keyword evidence="9" id="KW-0858">Xylan degradation</keyword>
<feature type="region of interest" description="Disordered" evidence="6">
    <location>
        <begin position="63"/>
        <end position="100"/>
    </location>
</feature>
<organism evidence="9 10">
    <name type="scientific">Serendipita indica (strain DSM 11827)</name>
    <name type="common">Root endophyte fungus</name>
    <name type="synonym">Piriformospora indica</name>
    <dbReference type="NCBI Taxonomy" id="1109443"/>
    <lineage>
        <taxon>Eukaryota</taxon>
        <taxon>Fungi</taxon>
        <taxon>Dikarya</taxon>
        <taxon>Basidiomycota</taxon>
        <taxon>Agaricomycotina</taxon>
        <taxon>Agaricomycetes</taxon>
        <taxon>Sebacinales</taxon>
        <taxon>Serendipitaceae</taxon>
        <taxon>Serendipita</taxon>
    </lineage>
</organism>
<keyword evidence="2 7" id="KW-0732">Signal</keyword>
<sequence length="575" mass="63148">MKTSVGLVFLATLISQSSVVLGVAEWGQPYPQCDGIGYTGSKSCDSGLTCVYINDWYSQCQKGSGSQPTSTSTRPPTSTSTRPPTSTSTSNGGTATGGLGARMKAKGKKYFGTEVRIDYYNLNNAQLTNIAKAQFNQLTCENSMKWDAIEGSQNSFTFNNANQVVNFAKSYGALMRDEENDPKPSKSSILFEPSVDTLHRRLDFPTTPDIRYGEDGMIDYIPSPRKPRPLSPAKQLAEPARRRTLLEPDPVDEELKWEVQKEAESDIISGMRVMRRSIGHKDAVDSASDVPPPPSRPTNALDVAGVIDSTEFDVTEAPPAPTKTPRLKKMPDAVAALHRLAIAFLKEMDAVVFKNRLGSTYLPDLEPAPAGPSKRRGKNQTGIIYGLGSRGDYNDGLGSYIELVWSNRMATTAGRTDYRKSSNGKTTTKIELGVKILTTEAKLRNTLAHEACHAATWAISEDFKQPHGATFKKWASRVMAAFPDVEITTRHDYEIEYKFSWKCLNTSCGQVYQRHSNSINVEKHGCHCGSRLQPQFTLPAKRARKGDESPSKASRMQLSGDVDALALALKVTRLD</sequence>
<keyword evidence="10" id="KW-1185">Reference proteome</keyword>
<dbReference type="InterPro" id="IPR006640">
    <property type="entry name" value="SprT-like_domain"/>
</dbReference>
<dbReference type="InParanoid" id="G4TFG5"/>
<evidence type="ECO:0000256" key="5">
    <source>
        <dbReference type="ARBA" id="ARBA00023326"/>
    </source>
</evidence>
<name>G4TFG5_SERID</name>
<dbReference type="OrthoDB" id="20772at2759"/>
<comment type="similarity">
    <text evidence="1">Belongs to the glycosyl hydrolase 10 (cellulase F) family.</text>
</comment>
<dbReference type="SUPFAM" id="SSF51445">
    <property type="entry name" value="(Trans)glycosidases"/>
    <property type="match status" value="1"/>
</dbReference>
<keyword evidence="4" id="KW-0119">Carbohydrate metabolism</keyword>
<dbReference type="InterPro" id="IPR001000">
    <property type="entry name" value="GH10_dom"/>
</dbReference>
<dbReference type="Pfam" id="PF00734">
    <property type="entry name" value="CBM_1"/>
    <property type="match status" value="1"/>
</dbReference>
<feature type="signal peptide" evidence="7">
    <location>
        <begin position="1"/>
        <end position="22"/>
    </location>
</feature>
<dbReference type="SMART" id="SM00236">
    <property type="entry name" value="fCBD"/>
    <property type="match status" value="1"/>
</dbReference>
<dbReference type="PANTHER" id="PTHR23099:SF0">
    <property type="entry name" value="GERM CELL NUCLEAR ACIDIC PROTEIN"/>
    <property type="match status" value="1"/>
</dbReference>
<dbReference type="GO" id="GO:0005576">
    <property type="term" value="C:extracellular region"/>
    <property type="evidence" value="ECO:0007669"/>
    <property type="project" value="InterPro"/>
</dbReference>
<evidence type="ECO:0000256" key="7">
    <source>
        <dbReference type="SAM" id="SignalP"/>
    </source>
</evidence>
<evidence type="ECO:0000256" key="6">
    <source>
        <dbReference type="SAM" id="MobiDB-lite"/>
    </source>
</evidence>
<dbReference type="PANTHER" id="PTHR23099">
    <property type="entry name" value="TRANSCRIPTIONAL REGULATOR"/>
    <property type="match status" value="1"/>
</dbReference>
<dbReference type="InterPro" id="IPR035971">
    <property type="entry name" value="CBD_sf"/>
</dbReference>
<dbReference type="GO" id="GO:0031176">
    <property type="term" value="F:endo-1,4-beta-xylanase activity"/>
    <property type="evidence" value="ECO:0007669"/>
    <property type="project" value="UniProtKB-ARBA"/>
</dbReference>
<dbReference type="STRING" id="1109443.G4TFG5"/>
<dbReference type="GO" id="GO:0045493">
    <property type="term" value="P:xylan catabolic process"/>
    <property type="evidence" value="ECO:0007669"/>
    <property type="project" value="UniProtKB-KW"/>
</dbReference>